<name>A0A2H0UTR5_9BACT</name>
<dbReference type="Pfam" id="PF02585">
    <property type="entry name" value="PIG-L"/>
    <property type="match status" value="1"/>
</dbReference>
<evidence type="ECO:0000313" key="1">
    <source>
        <dbReference type="EMBL" id="PIR90085.1"/>
    </source>
</evidence>
<dbReference type="SUPFAM" id="SSF102588">
    <property type="entry name" value="LmbE-like"/>
    <property type="match status" value="1"/>
</dbReference>
<dbReference type="Gene3D" id="3.40.50.10320">
    <property type="entry name" value="LmbE-like"/>
    <property type="match status" value="1"/>
</dbReference>
<proteinExistence type="predicted"/>
<reference evidence="2" key="1">
    <citation type="submission" date="2017-09" db="EMBL/GenBank/DDBJ databases">
        <title>Depth-based differentiation of microbial function through sediment-hosted aquifers and enrichment of novel symbionts in the deep terrestrial subsurface.</title>
        <authorList>
            <person name="Probst A.J."/>
            <person name="Ladd B."/>
            <person name="Jarett J.K."/>
            <person name="Geller-Mcgrath D.E."/>
            <person name="Sieber C.M.K."/>
            <person name="Emerson J.B."/>
            <person name="Anantharaman K."/>
            <person name="Thomas B.C."/>
            <person name="Malmstrom R."/>
            <person name="Stieglmeier M."/>
            <person name="Klingl A."/>
            <person name="Woyke T."/>
            <person name="Ryan C.M."/>
            <person name="Banfield J.F."/>
        </authorList>
    </citation>
    <scope>NUCLEOTIDE SEQUENCE [LARGE SCALE GENOMIC DNA]</scope>
</reference>
<accession>A0A2H0UTR5</accession>
<organism evidence="1 2">
    <name type="scientific">bacterium (Candidatus Gribaldobacteria) CG10_big_fil_rev_8_21_14_0_10_37_21</name>
    <dbReference type="NCBI Taxonomy" id="2014275"/>
    <lineage>
        <taxon>Bacteria</taxon>
        <taxon>Candidatus Gribaldobacteria</taxon>
    </lineage>
</organism>
<dbReference type="EMBL" id="PFAX01000033">
    <property type="protein sequence ID" value="PIR90085.1"/>
    <property type="molecule type" value="Genomic_DNA"/>
</dbReference>
<dbReference type="Proteomes" id="UP000230132">
    <property type="component" value="Unassembled WGS sequence"/>
</dbReference>
<gene>
    <name evidence="1" type="ORF">COU05_03285</name>
</gene>
<dbReference type="AlphaFoldDB" id="A0A2H0UTR5"/>
<comment type="caution">
    <text evidence="1">The sequence shown here is derived from an EMBL/GenBank/DDBJ whole genome shotgun (WGS) entry which is preliminary data.</text>
</comment>
<evidence type="ECO:0008006" key="3">
    <source>
        <dbReference type="Google" id="ProtNLM"/>
    </source>
</evidence>
<dbReference type="InterPro" id="IPR024078">
    <property type="entry name" value="LmbE-like_dom_sf"/>
</dbReference>
<sequence length="255" mass="29153">MDHISLYSKSKIKFVLPAWVKQENIPQDKKIILVSPHSDDISISLGGIAFELAKRNQVLPLLFFSGFRGVLNKNKEEAREIRQGEMKKEAKALGLLAPLLLDLGSYENPKQAFKKDVLKIQAVFLKEKPDFIFLPKKDDSHPSHQLAVQLTLNALSSLKVKPFLFFYENPWSLFKENEINTIFLIDKKVLKTKKKAILCHKSQLRRTDFLTAALALSSFRAATLPEQRIFGFGQESKGLKTDHLEAFKRDENINF</sequence>
<evidence type="ECO:0000313" key="2">
    <source>
        <dbReference type="Proteomes" id="UP000230132"/>
    </source>
</evidence>
<protein>
    <recommendedName>
        <fullName evidence="3">PIG-L family deacetylase</fullName>
    </recommendedName>
</protein>
<dbReference type="InterPro" id="IPR003737">
    <property type="entry name" value="GlcNAc_PI_deacetylase-related"/>
</dbReference>